<dbReference type="PANTHER" id="PTHR48090:SF7">
    <property type="entry name" value="RFBJ PROTEIN"/>
    <property type="match status" value="1"/>
</dbReference>
<keyword evidence="4" id="KW-0614">Plasmid</keyword>
<dbReference type="Proteomes" id="UP001058317">
    <property type="component" value="Plasmid pKAM621_3"/>
</dbReference>
<dbReference type="Gene3D" id="3.90.550.10">
    <property type="entry name" value="Spore Coat Polysaccharide Biosynthesis Protein SpsA, Chain A"/>
    <property type="match status" value="1"/>
</dbReference>
<evidence type="ECO:0000313" key="4">
    <source>
        <dbReference type="EMBL" id="BDO00311.1"/>
    </source>
</evidence>
<dbReference type="Pfam" id="PF26629">
    <property type="entry name" value="GT2_TM_C"/>
    <property type="match status" value="1"/>
</dbReference>
<dbReference type="Pfam" id="PF00535">
    <property type="entry name" value="Glycos_transf_2"/>
    <property type="match status" value="1"/>
</dbReference>
<feature type="transmembrane region" description="Helical" evidence="1">
    <location>
        <begin position="266"/>
        <end position="289"/>
    </location>
</feature>
<dbReference type="InterPro" id="IPR058718">
    <property type="entry name" value="Agl6_TM_C"/>
</dbReference>
<reference evidence="4" key="1">
    <citation type="submission" date="2022-07" db="EMBL/GenBank/DDBJ databases">
        <title>Complete genome sequence of carbapenem-resistant Citrobacter spp. in Japan.</title>
        <authorList>
            <person name="Maehana S."/>
            <person name="Suzuki M."/>
            <person name="Kitasato H."/>
        </authorList>
    </citation>
    <scope>NUCLEOTIDE SEQUENCE</scope>
    <source>
        <strain evidence="4">KAM621</strain>
        <plasmid evidence="4">pKAM621_3</plasmid>
    </source>
</reference>
<keyword evidence="1" id="KW-0472">Membrane</keyword>
<keyword evidence="1" id="KW-1133">Transmembrane helix</keyword>
<evidence type="ECO:0000259" key="3">
    <source>
        <dbReference type="Pfam" id="PF26629"/>
    </source>
</evidence>
<dbReference type="CDD" id="cd04179">
    <property type="entry name" value="DPM_DPG-synthase_like"/>
    <property type="match status" value="1"/>
</dbReference>
<dbReference type="InterPro" id="IPR029044">
    <property type="entry name" value="Nucleotide-diphossugar_trans"/>
</dbReference>
<feature type="transmembrane region" description="Helical" evidence="1">
    <location>
        <begin position="230"/>
        <end position="254"/>
    </location>
</feature>
<dbReference type="EMBL" id="AP026385">
    <property type="protein sequence ID" value="BDO00311.1"/>
    <property type="molecule type" value="Genomic_DNA"/>
</dbReference>
<feature type="transmembrane region" description="Helical" evidence="1">
    <location>
        <begin position="309"/>
        <end position="330"/>
    </location>
</feature>
<dbReference type="SUPFAM" id="SSF53448">
    <property type="entry name" value="Nucleotide-diphospho-sugar transferases"/>
    <property type="match status" value="1"/>
</dbReference>
<keyword evidence="1" id="KW-0812">Transmembrane</keyword>
<evidence type="ECO:0000313" key="5">
    <source>
        <dbReference type="Proteomes" id="UP001058317"/>
    </source>
</evidence>
<dbReference type="InterPro" id="IPR050256">
    <property type="entry name" value="Glycosyltransferase_2"/>
</dbReference>
<geneLocation type="plasmid" evidence="4 5">
    <name>pKAM621_3</name>
</geneLocation>
<organism evidence="4 5">
    <name type="scientific">Citrobacter braakii</name>
    <dbReference type="NCBI Taxonomy" id="57706"/>
    <lineage>
        <taxon>Bacteria</taxon>
        <taxon>Pseudomonadati</taxon>
        <taxon>Pseudomonadota</taxon>
        <taxon>Gammaproteobacteria</taxon>
        <taxon>Enterobacterales</taxon>
        <taxon>Enterobacteriaceae</taxon>
        <taxon>Citrobacter</taxon>
        <taxon>Citrobacter freundii complex</taxon>
    </lineage>
</organism>
<evidence type="ECO:0000256" key="1">
    <source>
        <dbReference type="SAM" id="Phobius"/>
    </source>
</evidence>
<dbReference type="PANTHER" id="PTHR48090">
    <property type="entry name" value="UNDECAPRENYL-PHOSPHATE 4-DEOXY-4-FORMAMIDO-L-ARABINOSE TRANSFERASE-RELATED"/>
    <property type="match status" value="1"/>
</dbReference>
<dbReference type="AlphaFoldDB" id="A0AAD1L839"/>
<sequence length="385" mass="42928">MTKLTILMPCLNEAETLKKCIDKANKWIELSKIDAEVLISDNGSTDGSQEIAKSLGARVVDAPEKGYGAALHFGSMQAKGEYIIMGDSDDSYDFSKLDNFIEQLDAGYDLVMGNRFLGGIEPGAMPWKNKYIGNPILSWIGRVLFRCPAKDFHCGLRGFSKKAFLKMDLRTTGMEFASEMVIKANLMGMRICEVPTTLSKDGRSRPPHLRPWKDGWRHLRFMIIFSPRWLFIYPGLSLLFISMACYSSLLFGPVSFDGVTFDIHTMLYAQTGVMIGLISCCFGLLVRMFGIREGLLPNHGLMDTVQSKAVLEIGCILSIILVIIGVYIGMDTLDFWANNSFGNITYGILLRKISLSTIVMITGFMMFFMSLTAGFLSLPLKHSNK</sequence>
<protein>
    <submittedName>
        <fullName evidence="4">Dolichol-P-glucose synthetase</fullName>
    </submittedName>
</protein>
<evidence type="ECO:0000259" key="2">
    <source>
        <dbReference type="Pfam" id="PF00535"/>
    </source>
</evidence>
<feature type="domain" description="Low-salt glycan biosynthesis hexosyltransferase Agl6 C-terminal transmembrane region" evidence="3">
    <location>
        <begin position="284"/>
        <end position="376"/>
    </location>
</feature>
<feature type="transmembrane region" description="Helical" evidence="1">
    <location>
        <begin position="353"/>
        <end position="378"/>
    </location>
</feature>
<dbReference type="InterPro" id="IPR001173">
    <property type="entry name" value="Glyco_trans_2-like"/>
</dbReference>
<dbReference type="RefSeq" id="WP_249415209.1">
    <property type="nucleotide sequence ID" value="NZ_AP026385.1"/>
</dbReference>
<gene>
    <name evidence="4" type="ORF">KAM621c_54150</name>
</gene>
<accession>A0AAD1L839</accession>
<proteinExistence type="predicted"/>
<name>A0AAD1L839_CITBR</name>
<feature type="domain" description="Glycosyltransferase 2-like" evidence="2">
    <location>
        <begin position="5"/>
        <end position="164"/>
    </location>
</feature>